<evidence type="ECO:0000256" key="2">
    <source>
        <dbReference type="SAM" id="Phobius"/>
    </source>
</evidence>
<dbReference type="GeneID" id="40233711"/>
<keyword evidence="2" id="KW-1133">Transmembrane helix</keyword>
<proteinExistence type="predicted"/>
<protein>
    <submittedName>
        <fullName evidence="3">Holin</fullName>
    </submittedName>
</protein>
<name>G1D3T9_9CAUD</name>
<dbReference type="OrthoDB" id="18867at10239"/>
<gene>
    <name evidence="3" type="primary">54</name>
    <name evidence="3" type="ORF">LITTLEE_54</name>
</gene>
<evidence type="ECO:0000313" key="4">
    <source>
        <dbReference type="Proteomes" id="UP000008414"/>
    </source>
</evidence>
<accession>G1D3T9</accession>
<dbReference type="EMBL" id="JF937101">
    <property type="protein sequence ID" value="AEK09437.1"/>
    <property type="molecule type" value="Genomic_DNA"/>
</dbReference>
<sequence>MNMNLGKYWKAITAFLSLVVTNLAYRVTSGEEPLPAFDDYKGWALFALTTVAGTFLTWAKGNKGFVEADKVEAPTINSELIVDESEADTEPIPVAEQAEKPKRRRPVI</sequence>
<keyword evidence="4" id="KW-1185">Reference proteome</keyword>
<dbReference type="Proteomes" id="UP000008414">
    <property type="component" value="Segment"/>
</dbReference>
<evidence type="ECO:0000313" key="3">
    <source>
        <dbReference type="EMBL" id="AEK09437.1"/>
    </source>
</evidence>
<evidence type="ECO:0000256" key="1">
    <source>
        <dbReference type="SAM" id="MobiDB-lite"/>
    </source>
</evidence>
<dbReference type="RefSeq" id="YP_009636965.1">
    <property type="nucleotide sequence ID" value="NC_042322.1"/>
</dbReference>
<reference evidence="3 4" key="1">
    <citation type="journal article" date="2012" name="J. Virol.">
        <title>Complete Genome Sequences of 138 Mycobacteriophages.</title>
        <authorList>
            <consortium name="the Science Education Alliance Phage Hunters Advancing Genomics and Evolutionary Science Program"/>
            <consortium name="the KwaZulu-Natal Research Institute for Tuberculosis and HIV Mycobacterial Genetics Course Students"/>
            <consortium name="the Phage Hunters Integrating Research and Education Program"/>
            <person name="Hatfull G.F."/>
        </authorList>
    </citation>
    <scope>NUCLEOTIDE SEQUENCE [LARGE SCALE GENOMIC DNA]</scope>
    <source>
        <strain evidence="3">LittleE</strain>
    </source>
</reference>
<organism evidence="3 4">
    <name type="scientific">Mycobacterium phage LittleE</name>
    <dbReference type="NCBI Taxonomy" id="2922212"/>
    <lineage>
        <taxon>Viruses</taxon>
        <taxon>Duplodnaviria</taxon>
        <taxon>Heunggongvirae</taxon>
        <taxon>Uroviricota</taxon>
        <taxon>Caudoviricetes</taxon>
        <taxon>Omegavirus</taxon>
        <taxon>Omegavirus littlee</taxon>
    </lineage>
</organism>
<feature type="region of interest" description="Disordered" evidence="1">
    <location>
        <begin position="82"/>
        <end position="108"/>
    </location>
</feature>
<keyword evidence="2" id="KW-0472">Membrane</keyword>
<feature type="transmembrane region" description="Helical" evidence="2">
    <location>
        <begin position="42"/>
        <end position="59"/>
    </location>
</feature>
<keyword evidence="2" id="KW-0812">Transmembrane</keyword>